<gene>
    <name evidence="6" type="ORF">ACH46_03605</name>
</gene>
<keyword evidence="2 4" id="KW-0238">DNA-binding</keyword>
<dbReference type="PANTHER" id="PTHR30055:SF234">
    <property type="entry name" value="HTH-TYPE TRANSCRIPTIONAL REGULATOR BETI"/>
    <property type="match status" value="1"/>
</dbReference>
<name>A0A0N9MZU1_9ACTN</name>
<dbReference type="InterPro" id="IPR041583">
    <property type="entry name" value="TetR_C_31"/>
</dbReference>
<evidence type="ECO:0000313" key="6">
    <source>
        <dbReference type="EMBL" id="ALG83761.1"/>
    </source>
</evidence>
<dbReference type="GO" id="GO:0003700">
    <property type="term" value="F:DNA-binding transcription factor activity"/>
    <property type="evidence" value="ECO:0007669"/>
    <property type="project" value="TreeGrafter"/>
</dbReference>
<evidence type="ECO:0000256" key="1">
    <source>
        <dbReference type="ARBA" id="ARBA00023015"/>
    </source>
</evidence>
<dbReference type="Gene3D" id="1.10.357.10">
    <property type="entry name" value="Tetracycline Repressor, domain 2"/>
    <property type="match status" value="1"/>
</dbReference>
<reference evidence="7" key="1">
    <citation type="submission" date="2015-06" db="EMBL/GenBank/DDBJ databases">
        <title>Complete genome sequence and metabolic analysis of phthalate degradation pathway in Gordonia sp. QH-11.</title>
        <authorList>
            <person name="Jin D."/>
            <person name="Kong X."/>
            <person name="Bai Z."/>
        </authorList>
    </citation>
    <scope>NUCLEOTIDE SEQUENCE [LARGE SCALE GENOMIC DNA]</scope>
    <source>
        <strain evidence="7">QH-11</strain>
    </source>
</reference>
<evidence type="ECO:0000313" key="7">
    <source>
        <dbReference type="Proteomes" id="UP000063789"/>
    </source>
</evidence>
<accession>A0A0N9MZU1</accession>
<dbReference type="InterPro" id="IPR036271">
    <property type="entry name" value="Tet_transcr_reg_TetR-rel_C_sf"/>
</dbReference>
<dbReference type="Proteomes" id="UP000063789">
    <property type="component" value="Chromosome"/>
</dbReference>
<dbReference type="AlphaFoldDB" id="A0A0N9MZU1"/>
<dbReference type="PROSITE" id="PS50977">
    <property type="entry name" value="HTH_TETR_2"/>
    <property type="match status" value="1"/>
</dbReference>
<dbReference type="InterPro" id="IPR009057">
    <property type="entry name" value="Homeodomain-like_sf"/>
</dbReference>
<organism evidence="6 7">
    <name type="scientific">Gordonia phthalatica</name>
    <dbReference type="NCBI Taxonomy" id="1136941"/>
    <lineage>
        <taxon>Bacteria</taxon>
        <taxon>Bacillati</taxon>
        <taxon>Actinomycetota</taxon>
        <taxon>Actinomycetes</taxon>
        <taxon>Mycobacteriales</taxon>
        <taxon>Gordoniaceae</taxon>
        <taxon>Gordonia</taxon>
    </lineage>
</organism>
<dbReference type="RefSeq" id="WP_062391718.1">
    <property type="nucleotide sequence ID" value="NZ_CP011853.1"/>
</dbReference>
<dbReference type="OrthoDB" id="5242433at2"/>
<proteinExistence type="predicted"/>
<dbReference type="STRING" id="1136941.ACH46_03605"/>
<evidence type="ECO:0000259" key="5">
    <source>
        <dbReference type="PROSITE" id="PS50977"/>
    </source>
</evidence>
<dbReference type="KEGG" id="goq:ACH46_03605"/>
<feature type="DNA-binding region" description="H-T-H motif" evidence="4">
    <location>
        <begin position="30"/>
        <end position="49"/>
    </location>
</feature>
<protein>
    <submittedName>
        <fullName evidence="6">TetR family transcriptional regulator</fullName>
    </submittedName>
</protein>
<dbReference type="EMBL" id="CP011853">
    <property type="protein sequence ID" value="ALG83761.1"/>
    <property type="molecule type" value="Genomic_DNA"/>
</dbReference>
<dbReference type="Pfam" id="PF17940">
    <property type="entry name" value="TetR_C_31"/>
    <property type="match status" value="1"/>
</dbReference>
<sequence length="206" mass="22370">MVRLSVEQRRELAIDATMRVIARDGVEAATTRRIAQEAKVGQSSLFYAFTSRDELLAAVVEHGIAQELAAMDSWLRQASAMFTASQMSIADVLSTAFQAFADDLVANRDREHALVELALYARRTEGLEHLGEKLYGGYYEMIAGLLTSASEATGVTWTQTPEFLARIVLAMTDGMTLNYLSTGDRAVVDQIVAGGVQLLLGYVSAG</sequence>
<dbReference type="GO" id="GO:0000976">
    <property type="term" value="F:transcription cis-regulatory region binding"/>
    <property type="evidence" value="ECO:0007669"/>
    <property type="project" value="TreeGrafter"/>
</dbReference>
<dbReference type="SUPFAM" id="SSF46689">
    <property type="entry name" value="Homeodomain-like"/>
    <property type="match status" value="1"/>
</dbReference>
<evidence type="ECO:0000256" key="2">
    <source>
        <dbReference type="ARBA" id="ARBA00023125"/>
    </source>
</evidence>
<dbReference type="InterPro" id="IPR001647">
    <property type="entry name" value="HTH_TetR"/>
</dbReference>
<dbReference type="Pfam" id="PF00440">
    <property type="entry name" value="TetR_N"/>
    <property type="match status" value="1"/>
</dbReference>
<reference evidence="6 7" key="2">
    <citation type="journal article" date="2017" name="Int. J. Syst. Evol. Microbiol.">
        <title>Gordonia phthalatica sp. nov., a di-n-butyl phthalate-degrading bacterium isolated from activated sludge.</title>
        <authorList>
            <person name="Jin D."/>
            <person name="Kong X."/>
            <person name="Jia M."/>
            <person name="Yu X."/>
            <person name="Wang X."/>
            <person name="Zhuang X."/>
            <person name="Deng Y."/>
            <person name="Bai Z."/>
        </authorList>
    </citation>
    <scope>NUCLEOTIDE SEQUENCE [LARGE SCALE GENOMIC DNA]</scope>
    <source>
        <strain evidence="6 7">QH-11</strain>
    </source>
</reference>
<keyword evidence="1" id="KW-0805">Transcription regulation</keyword>
<dbReference type="PATRIC" id="fig|1136941.3.peg.731"/>
<dbReference type="InterPro" id="IPR050109">
    <property type="entry name" value="HTH-type_TetR-like_transc_reg"/>
</dbReference>
<feature type="domain" description="HTH tetR-type" evidence="5">
    <location>
        <begin position="7"/>
        <end position="67"/>
    </location>
</feature>
<evidence type="ECO:0000256" key="3">
    <source>
        <dbReference type="ARBA" id="ARBA00023163"/>
    </source>
</evidence>
<dbReference type="SUPFAM" id="SSF48498">
    <property type="entry name" value="Tetracyclin repressor-like, C-terminal domain"/>
    <property type="match status" value="1"/>
</dbReference>
<keyword evidence="3" id="KW-0804">Transcription</keyword>
<dbReference type="PANTHER" id="PTHR30055">
    <property type="entry name" value="HTH-TYPE TRANSCRIPTIONAL REGULATOR RUTR"/>
    <property type="match status" value="1"/>
</dbReference>
<keyword evidence="7" id="KW-1185">Reference proteome</keyword>
<evidence type="ECO:0000256" key="4">
    <source>
        <dbReference type="PROSITE-ProRule" id="PRU00335"/>
    </source>
</evidence>